<keyword evidence="1" id="KW-0175">Coiled coil</keyword>
<evidence type="ECO:0000313" key="3">
    <source>
        <dbReference type="Proteomes" id="UP000821853"/>
    </source>
</evidence>
<protein>
    <submittedName>
        <fullName evidence="2">Uncharacterized protein</fullName>
    </submittedName>
</protein>
<name>A0A9J6FZS6_HAELO</name>
<dbReference type="Proteomes" id="UP000821853">
    <property type="component" value="Chromosome 2"/>
</dbReference>
<feature type="coiled-coil region" evidence="1">
    <location>
        <begin position="1"/>
        <end position="42"/>
    </location>
</feature>
<proteinExistence type="predicted"/>
<gene>
    <name evidence="2" type="ORF">HPB48_008344</name>
</gene>
<keyword evidence="3" id="KW-1185">Reference proteome</keyword>
<comment type="caution">
    <text evidence="2">The sequence shown here is derived from an EMBL/GenBank/DDBJ whole genome shotgun (WGS) entry which is preliminary data.</text>
</comment>
<dbReference type="AlphaFoldDB" id="A0A9J6FZS6"/>
<evidence type="ECO:0000256" key="1">
    <source>
        <dbReference type="SAM" id="Coils"/>
    </source>
</evidence>
<reference evidence="2 3" key="1">
    <citation type="journal article" date="2020" name="Cell">
        <title>Large-Scale Comparative Analyses of Tick Genomes Elucidate Their Genetic Diversity and Vector Capacities.</title>
        <authorList>
            <consortium name="Tick Genome and Microbiome Consortium (TIGMIC)"/>
            <person name="Jia N."/>
            <person name="Wang J."/>
            <person name="Shi W."/>
            <person name="Du L."/>
            <person name="Sun Y."/>
            <person name="Zhan W."/>
            <person name="Jiang J.F."/>
            <person name="Wang Q."/>
            <person name="Zhang B."/>
            <person name="Ji P."/>
            <person name="Bell-Sakyi L."/>
            <person name="Cui X.M."/>
            <person name="Yuan T.T."/>
            <person name="Jiang B.G."/>
            <person name="Yang W.F."/>
            <person name="Lam T.T."/>
            <person name="Chang Q.C."/>
            <person name="Ding S.J."/>
            <person name="Wang X.J."/>
            <person name="Zhu J.G."/>
            <person name="Ruan X.D."/>
            <person name="Zhao L."/>
            <person name="Wei J.T."/>
            <person name="Ye R.Z."/>
            <person name="Que T.C."/>
            <person name="Du C.H."/>
            <person name="Zhou Y.H."/>
            <person name="Cheng J.X."/>
            <person name="Dai P.F."/>
            <person name="Guo W.B."/>
            <person name="Han X.H."/>
            <person name="Huang E.J."/>
            <person name="Li L.F."/>
            <person name="Wei W."/>
            <person name="Gao Y.C."/>
            <person name="Liu J.Z."/>
            <person name="Shao H.Z."/>
            <person name="Wang X."/>
            <person name="Wang C.C."/>
            <person name="Yang T.C."/>
            <person name="Huo Q.B."/>
            <person name="Li W."/>
            <person name="Chen H.Y."/>
            <person name="Chen S.E."/>
            <person name="Zhou L.G."/>
            <person name="Ni X.B."/>
            <person name="Tian J.H."/>
            <person name="Sheng Y."/>
            <person name="Liu T."/>
            <person name="Pan Y.S."/>
            <person name="Xia L.Y."/>
            <person name="Li J."/>
            <person name="Zhao F."/>
            <person name="Cao W.C."/>
        </authorList>
    </citation>
    <scope>NUCLEOTIDE SEQUENCE [LARGE SCALE GENOMIC DNA]</scope>
    <source>
        <strain evidence="2">HaeL-2018</strain>
    </source>
</reference>
<sequence>MKFMNETFEDLKTEKEQLLAANKDVTAQNLALEQKLAELEECSRRNNRSIRVPCTQGEDCLAVIKTIASKIACPLTDTDIDVVHRVPSTAN</sequence>
<organism evidence="2 3">
    <name type="scientific">Haemaphysalis longicornis</name>
    <name type="common">Bush tick</name>
    <dbReference type="NCBI Taxonomy" id="44386"/>
    <lineage>
        <taxon>Eukaryota</taxon>
        <taxon>Metazoa</taxon>
        <taxon>Ecdysozoa</taxon>
        <taxon>Arthropoda</taxon>
        <taxon>Chelicerata</taxon>
        <taxon>Arachnida</taxon>
        <taxon>Acari</taxon>
        <taxon>Parasitiformes</taxon>
        <taxon>Ixodida</taxon>
        <taxon>Ixodoidea</taxon>
        <taxon>Ixodidae</taxon>
        <taxon>Haemaphysalinae</taxon>
        <taxon>Haemaphysalis</taxon>
    </lineage>
</organism>
<dbReference type="EMBL" id="JABSTR010000004">
    <property type="protein sequence ID" value="KAH9367936.1"/>
    <property type="molecule type" value="Genomic_DNA"/>
</dbReference>
<dbReference type="VEuPathDB" id="VectorBase:HLOH_064249"/>
<accession>A0A9J6FZS6</accession>
<evidence type="ECO:0000313" key="2">
    <source>
        <dbReference type="EMBL" id="KAH9367936.1"/>
    </source>
</evidence>